<dbReference type="InterPro" id="IPR054816">
    <property type="entry name" value="Lipoprotein_mollicutes-type_CS"/>
</dbReference>
<keyword evidence="2" id="KW-1185">Reference proteome</keyword>
<dbReference type="PROSITE" id="PS51257">
    <property type="entry name" value="PROKAR_LIPOPROTEIN"/>
    <property type="match status" value="1"/>
</dbReference>
<gene>
    <name evidence="1" type="ORF">EFREU_v1c05120</name>
</gene>
<dbReference type="EMBL" id="CP024962">
    <property type="protein sequence ID" value="ATZ16533.1"/>
    <property type="molecule type" value="Genomic_DNA"/>
</dbReference>
<dbReference type="NCBIfam" id="NF045726">
    <property type="entry name" value="XXplasma_LP"/>
    <property type="match status" value="1"/>
</dbReference>
<dbReference type="AlphaFoldDB" id="A0A2K8NV74"/>
<evidence type="ECO:0000313" key="2">
    <source>
        <dbReference type="Proteomes" id="UP000232222"/>
    </source>
</evidence>
<protein>
    <submittedName>
        <fullName evidence="1">Uncharacterized protein</fullName>
    </submittedName>
</protein>
<name>A0A2K8NV74_9MOLU</name>
<dbReference type="RefSeq" id="WP_100609556.1">
    <property type="nucleotide sequence ID" value="NZ_CP024962.1"/>
</dbReference>
<dbReference type="Proteomes" id="UP000232222">
    <property type="component" value="Chromosome"/>
</dbReference>
<proteinExistence type="predicted"/>
<dbReference type="OrthoDB" id="395787at2"/>
<sequence length="809" mass="90537">MKKLLSFLAAISLSASVSATVVSCANTTSVQRFSIPVLTKEISKEIMMEINGDSSISPDTKGKFFSKIDFEKVVKMMMQDEMAKLSQEYYQNDLANRLKIKSRSTEVMKTEVENINNDISQNQFYNQYTQRIVLGGMSLDEELSLAPGDKGDLTSLNPEKLLKNTQHPKDENVYYLYFKKANDTTNNWLLWQYWGEHNTPNGSLEQLPNINDLQMGKFIVVKNNNPVDKLPSSLEITNDDLTNSAKLFWNYFGEDDTADWSDSGDYYSLDGKSALIMDGKSALQYRFQEYFKAKIINNFYENVLTMTYLESNLFNIGRNIKNTLTSQDSYLNISSDLAKATQTWNQNDGYKSKLKMVWAFNQNDKTEQDFVKAWSKLNETIKFKNSGEFLNSTSTSFQTISKILEDATVLGPNQSELGTDPFLNLAGYNGIVKNDGDSISSADGTLSIAEEAKTKIAKVNSPAIITKDQLGQPFTVDNNKQEIYFVLPIYLIDLLNDTTNGSQNRSASSGAISSYDYGQTTTGFLPKTEDKWFASFGDSLIANGKQITPSKVDVITSHKEEANKSAYYLYVDNVAYTIDDFNGLFNPTTKITPENIWDQNKTIAANGYQGFQFTMLNSFEGIIGNVGIGQEVYLGKLSDTPINKQGITFEKRNDDWYAIVANDKSLVGTVVDCGTVKLSFDDAKKGSTITFDGSIDGKNNSLKNKEGRTIGYQINMGPNAAKPNMYINNGTFHYYEENLASLDIINLASDQKQSLLHQLEYITSKDSDVSNAAASAIYPLFIGSDQVLYKPLYESIRRYIDTDDSGESD</sequence>
<dbReference type="KEGG" id="efr:EFREU_v1c05120"/>
<organism evidence="1 2">
    <name type="scientific">Entomoplasma freundtii</name>
    <dbReference type="NCBI Taxonomy" id="74700"/>
    <lineage>
        <taxon>Bacteria</taxon>
        <taxon>Bacillati</taxon>
        <taxon>Mycoplasmatota</taxon>
        <taxon>Mollicutes</taxon>
        <taxon>Entomoplasmatales</taxon>
        <taxon>Entomoplasmataceae</taxon>
        <taxon>Entomoplasma</taxon>
    </lineage>
</organism>
<dbReference type="NCBIfam" id="NF038029">
    <property type="entry name" value="LP_plasma"/>
    <property type="match status" value="1"/>
</dbReference>
<reference evidence="1 2" key="1">
    <citation type="submission" date="2017-11" db="EMBL/GenBank/DDBJ databases">
        <title>Genome sequence of Entomoplasma freundtii BARC 318 (ATCC 51999).</title>
        <authorList>
            <person name="Lo W.-S."/>
            <person name="Gasparich G.E."/>
            <person name="Kuo C.-H."/>
        </authorList>
    </citation>
    <scope>NUCLEOTIDE SEQUENCE [LARGE SCALE GENOMIC DNA]</scope>
    <source>
        <strain evidence="1 2">BARC 318</strain>
    </source>
</reference>
<evidence type="ECO:0000313" key="1">
    <source>
        <dbReference type="EMBL" id="ATZ16533.1"/>
    </source>
</evidence>
<accession>A0A2K8NV74</accession>